<evidence type="ECO:0000259" key="12">
    <source>
        <dbReference type="PROSITE" id="PS50262"/>
    </source>
</evidence>
<evidence type="ECO:0000256" key="8">
    <source>
        <dbReference type="ARBA" id="ARBA00023170"/>
    </source>
</evidence>
<dbReference type="KEGG" id="asn:102375595"/>
<evidence type="ECO:0000256" key="3">
    <source>
        <dbReference type="ARBA" id="ARBA00022692"/>
    </source>
</evidence>
<keyword evidence="8 10" id="KW-0675">Receptor</keyword>
<evidence type="ECO:0000256" key="5">
    <source>
        <dbReference type="ARBA" id="ARBA00022989"/>
    </source>
</evidence>
<evidence type="ECO:0000313" key="13">
    <source>
        <dbReference type="Proteomes" id="UP000189705"/>
    </source>
</evidence>
<feature type="transmembrane region" description="Helical" evidence="11">
    <location>
        <begin position="248"/>
        <end position="267"/>
    </location>
</feature>
<evidence type="ECO:0000256" key="4">
    <source>
        <dbReference type="ARBA" id="ARBA00022725"/>
    </source>
</evidence>
<dbReference type="PROSITE" id="PS00237">
    <property type="entry name" value="G_PROTEIN_RECEP_F1_1"/>
    <property type="match status" value="1"/>
</dbReference>
<dbReference type="InterPro" id="IPR017452">
    <property type="entry name" value="GPCR_Rhodpsn_7TM"/>
</dbReference>
<dbReference type="PANTHER" id="PTHR26454:SF18">
    <property type="entry name" value="OLFACTORY RECEPTOR 6C76"/>
    <property type="match status" value="1"/>
</dbReference>
<feature type="transmembrane region" description="Helical" evidence="11">
    <location>
        <begin position="203"/>
        <end position="227"/>
    </location>
</feature>
<dbReference type="GO" id="GO:0005886">
    <property type="term" value="C:plasma membrane"/>
    <property type="evidence" value="ECO:0007669"/>
    <property type="project" value="UniProtKB-SubCell"/>
</dbReference>
<dbReference type="Gene3D" id="1.20.1070.10">
    <property type="entry name" value="Rhodopsin 7-helix transmembrane proteins"/>
    <property type="match status" value="1"/>
</dbReference>
<keyword evidence="9 10" id="KW-0807">Transducer</keyword>
<name>A0A1U8E0G7_ALLSI</name>
<dbReference type="GeneID" id="102375595"/>
<keyword evidence="5 11" id="KW-1133">Transmembrane helix</keyword>
<dbReference type="PROSITE" id="PS50262">
    <property type="entry name" value="G_PROTEIN_RECEP_F1_2"/>
    <property type="match status" value="1"/>
</dbReference>
<dbReference type="Proteomes" id="UP000189705">
    <property type="component" value="Unplaced"/>
</dbReference>
<evidence type="ECO:0000256" key="6">
    <source>
        <dbReference type="ARBA" id="ARBA00023040"/>
    </source>
</evidence>
<keyword evidence="13" id="KW-1185">Reference proteome</keyword>
<evidence type="ECO:0000256" key="2">
    <source>
        <dbReference type="ARBA" id="ARBA00022475"/>
    </source>
</evidence>
<dbReference type="CDD" id="cd15912">
    <property type="entry name" value="7tmA_OR6C-like"/>
    <property type="match status" value="1"/>
</dbReference>
<dbReference type="eggNOG" id="ENOG502SI9E">
    <property type="taxonomic scope" value="Eukaryota"/>
</dbReference>
<reference evidence="14" key="1">
    <citation type="submission" date="2025-08" db="UniProtKB">
        <authorList>
            <consortium name="RefSeq"/>
        </authorList>
    </citation>
    <scope>IDENTIFICATION</scope>
</reference>
<feature type="transmembrane region" description="Helical" evidence="11">
    <location>
        <begin position="31"/>
        <end position="56"/>
    </location>
</feature>
<dbReference type="GO" id="GO:0004930">
    <property type="term" value="F:G protein-coupled receptor activity"/>
    <property type="evidence" value="ECO:0007669"/>
    <property type="project" value="UniProtKB-KW"/>
</dbReference>
<dbReference type="Pfam" id="PF13853">
    <property type="entry name" value="7tm_4"/>
    <property type="match status" value="1"/>
</dbReference>
<dbReference type="SUPFAM" id="SSF81321">
    <property type="entry name" value="Family A G protein-coupled receptor-like"/>
    <property type="match status" value="1"/>
</dbReference>
<feature type="transmembrane region" description="Helical" evidence="11">
    <location>
        <begin position="108"/>
        <end position="126"/>
    </location>
</feature>
<evidence type="ECO:0000256" key="10">
    <source>
        <dbReference type="RuleBase" id="RU000688"/>
    </source>
</evidence>
<keyword evidence="7 11" id="KW-0472">Membrane</keyword>
<dbReference type="InterPro" id="IPR047132">
    <property type="entry name" value="Olfact_rcpt_6C-like"/>
</dbReference>
<evidence type="ECO:0000256" key="7">
    <source>
        <dbReference type="ARBA" id="ARBA00023136"/>
    </source>
</evidence>
<evidence type="ECO:0000313" key="14">
    <source>
        <dbReference type="RefSeq" id="XP_014382990.2"/>
    </source>
</evidence>
<dbReference type="PRINTS" id="PR00237">
    <property type="entry name" value="GPCRRHODOPSN"/>
</dbReference>
<organism evidence="13 14">
    <name type="scientific">Alligator sinensis</name>
    <name type="common">Chinese alligator</name>
    <dbReference type="NCBI Taxonomy" id="38654"/>
    <lineage>
        <taxon>Eukaryota</taxon>
        <taxon>Metazoa</taxon>
        <taxon>Chordata</taxon>
        <taxon>Craniata</taxon>
        <taxon>Vertebrata</taxon>
        <taxon>Euteleostomi</taxon>
        <taxon>Archelosauria</taxon>
        <taxon>Archosauria</taxon>
        <taxon>Crocodylia</taxon>
        <taxon>Alligatoridae</taxon>
        <taxon>Alligatorinae</taxon>
        <taxon>Alligator</taxon>
    </lineage>
</organism>
<dbReference type="InterPro" id="IPR000725">
    <property type="entry name" value="Olfact_rcpt"/>
</dbReference>
<evidence type="ECO:0000256" key="9">
    <source>
        <dbReference type="ARBA" id="ARBA00023224"/>
    </source>
</evidence>
<dbReference type="PRINTS" id="PR00245">
    <property type="entry name" value="OLFACTORYR"/>
</dbReference>
<keyword evidence="2 11" id="KW-1003">Cell membrane</keyword>
<feature type="transmembrane region" description="Helical" evidence="11">
    <location>
        <begin position="68"/>
        <end position="88"/>
    </location>
</feature>
<proteinExistence type="inferred from homology"/>
<dbReference type="InParanoid" id="A0A1U8E0G7"/>
<feature type="transmembrane region" description="Helical" evidence="11">
    <location>
        <begin position="146"/>
        <end position="164"/>
    </location>
</feature>
<keyword evidence="6 10" id="KW-0297">G-protein coupled receptor</keyword>
<dbReference type="PANTHER" id="PTHR26454">
    <property type="entry name" value="OLFACTORY RECEPTOR"/>
    <property type="match status" value="1"/>
</dbReference>
<dbReference type="GO" id="GO:0004984">
    <property type="term" value="F:olfactory receptor activity"/>
    <property type="evidence" value="ECO:0007669"/>
    <property type="project" value="InterPro"/>
</dbReference>
<dbReference type="AlphaFoldDB" id="A0A1U8E0G7"/>
<keyword evidence="3 10" id="KW-0812">Transmembrane</keyword>
<sequence>MEVKRAAAMENQTRVTEFILVGFTDNHWLQILLFFSFLFTYLLTVLGNLLIIVITLLDQRLQTPMYFLLRNFSLLEITLTSISVPKVLFSLASGSKTISVPGCFAQCFLYVITGTAEFFMLAAMSFDRYVAICKPLHYPSIMNNQLCTQLVLGSWVISVLYVSTPFVMFFQLPFCGPNIIDHFFCDSVPVIKLACIDTQYLQLLSVILATGSVLGTFIITIISYINIISTVMHIPSVSGRKKAFSTCVSHLTVVFIFYGSCIFMYVTPSGSSKGNFGKTVALLNNVVSPLLSPFIYSLRNKQVKDALRDAINQNGIFCKKPKL</sequence>
<gene>
    <name evidence="14" type="primary">LOC102375595</name>
</gene>
<comment type="subcellular location">
    <subcellularLocation>
        <location evidence="1 11">Cell membrane</location>
        <topology evidence="1 11">Multi-pass membrane protein</topology>
    </subcellularLocation>
</comment>
<accession>A0A1U8E0G7</accession>
<comment type="similarity">
    <text evidence="10">Belongs to the G-protein coupled receptor 1 family.</text>
</comment>
<evidence type="ECO:0000256" key="1">
    <source>
        <dbReference type="ARBA" id="ARBA00004651"/>
    </source>
</evidence>
<evidence type="ECO:0000256" key="11">
    <source>
        <dbReference type="RuleBase" id="RU363047"/>
    </source>
</evidence>
<dbReference type="RefSeq" id="XP_014382990.2">
    <property type="nucleotide sequence ID" value="XM_014527504.2"/>
</dbReference>
<dbReference type="InterPro" id="IPR000276">
    <property type="entry name" value="GPCR_Rhodpsn"/>
</dbReference>
<keyword evidence="11" id="KW-0716">Sensory transduction</keyword>
<dbReference type="FunFam" id="1.20.1070.10:FF:000013">
    <property type="entry name" value="Olfactory receptor"/>
    <property type="match status" value="1"/>
</dbReference>
<feature type="transmembrane region" description="Helical" evidence="11">
    <location>
        <begin position="279"/>
        <end position="298"/>
    </location>
</feature>
<keyword evidence="4 11" id="KW-0552">Olfaction</keyword>
<protein>
    <recommendedName>
        <fullName evidence="11">Olfactory receptor</fullName>
    </recommendedName>
</protein>
<feature type="domain" description="G-protein coupled receptors family 1 profile" evidence="12">
    <location>
        <begin position="47"/>
        <end position="296"/>
    </location>
</feature>